<dbReference type="InterPro" id="IPR022687">
    <property type="entry name" value="HTH_DTXR"/>
</dbReference>
<evidence type="ECO:0000259" key="15">
    <source>
        <dbReference type="PROSITE" id="PS50944"/>
    </source>
</evidence>
<dbReference type="InterPro" id="IPR050536">
    <property type="entry name" value="DtxR_MntR_Metal-Reg"/>
</dbReference>
<sequence>MSVQKKTTQQAPSRAWEDYLKTIYKLEKPNSNEEKGVQTKDVAERLSISQASVTNMLKKLADEDYLKYEPYYGVSLTESGRMIAMKMVRNHRILETYLVERLGYSWDEVDEEAETLEHFLSDKLVERMWNDLGQPTHDPHGSPIPNVNGVITPNQALNPLAETAINQAVTLQRIKNRSPQELRYLASIGMHIGAKIVIKNQAPFNGPLLIEVDDAQFHALDYRMALALFVATPEA</sequence>
<keyword evidence="7" id="KW-0408">Iron</keyword>
<evidence type="ECO:0000256" key="3">
    <source>
        <dbReference type="ARBA" id="ARBA00011738"/>
    </source>
</evidence>
<dbReference type="SUPFAM" id="SSF50037">
    <property type="entry name" value="C-terminal domain of transcriptional repressors"/>
    <property type="match status" value="1"/>
</dbReference>
<dbReference type="InterPro" id="IPR001367">
    <property type="entry name" value="Fe_dep_repressor"/>
</dbReference>
<dbReference type="PANTHER" id="PTHR33238:SF11">
    <property type="entry name" value="TRANSCRIPTIONAL REGULATOR MNTR"/>
    <property type="match status" value="1"/>
</dbReference>
<accession>A0A6F8PWD3</accession>
<evidence type="ECO:0000256" key="6">
    <source>
        <dbReference type="ARBA" id="ARBA00022491"/>
    </source>
</evidence>
<dbReference type="GO" id="GO:0003700">
    <property type="term" value="F:DNA-binding transcription factor activity"/>
    <property type="evidence" value="ECO:0007669"/>
    <property type="project" value="InterPro"/>
</dbReference>
<dbReference type="InterPro" id="IPR022689">
    <property type="entry name" value="Iron_dep_repressor"/>
</dbReference>
<dbReference type="InterPro" id="IPR036390">
    <property type="entry name" value="WH_DNA-bd_sf"/>
</dbReference>
<evidence type="ECO:0000256" key="10">
    <source>
        <dbReference type="ARBA" id="ARBA00023159"/>
    </source>
</evidence>
<dbReference type="PANTHER" id="PTHR33238">
    <property type="entry name" value="IRON (METAL) DEPENDENT REPRESSOR, DTXR FAMILY"/>
    <property type="match status" value="1"/>
</dbReference>
<dbReference type="InterPro" id="IPR036388">
    <property type="entry name" value="WH-like_DNA-bd_sf"/>
</dbReference>
<dbReference type="GO" id="GO:0046983">
    <property type="term" value="F:protein dimerization activity"/>
    <property type="evidence" value="ECO:0007669"/>
    <property type="project" value="InterPro"/>
</dbReference>
<comment type="subunit">
    <text evidence="3">Homodimer.</text>
</comment>
<dbReference type="FunFam" id="1.10.60.10:FF:000004">
    <property type="entry name" value="DtxR family transcriptional regulator"/>
    <property type="match status" value="1"/>
</dbReference>
<evidence type="ECO:0000256" key="5">
    <source>
        <dbReference type="ARBA" id="ARBA00022490"/>
    </source>
</evidence>
<dbReference type="Gene3D" id="2.30.30.90">
    <property type="match status" value="1"/>
</dbReference>
<comment type="subcellular location">
    <subcellularLocation>
        <location evidence="1">Cytoplasm</location>
    </subcellularLocation>
</comment>
<evidence type="ECO:0000256" key="14">
    <source>
        <dbReference type="ARBA" id="ARBA00032593"/>
    </source>
</evidence>
<dbReference type="Gene3D" id="1.10.10.10">
    <property type="entry name" value="Winged helix-like DNA-binding domain superfamily/Winged helix DNA-binding domain"/>
    <property type="match status" value="1"/>
</dbReference>
<dbReference type="InterPro" id="IPR008988">
    <property type="entry name" value="Transcriptional_repressor_C"/>
</dbReference>
<dbReference type="SMART" id="SM00899">
    <property type="entry name" value="FeoA"/>
    <property type="match status" value="1"/>
</dbReference>
<proteinExistence type="inferred from homology"/>
<evidence type="ECO:0000256" key="1">
    <source>
        <dbReference type="ARBA" id="ARBA00004496"/>
    </source>
</evidence>
<evidence type="ECO:0000313" key="17">
    <source>
        <dbReference type="Proteomes" id="UP000501726"/>
    </source>
</evidence>
<keyword evidence="11" id="KW-0804">Transcription</keyword>
<keyword evidence="8" id="KW-0805">Transcription regulation</keyword>
<keyword evidence="10" id="KW-0010">Activator</keyword>
<keyword evidence="12" id="KW-0464">Manganese</keyword>
<evidence type="ECO:0000256" key="4">
    <source>
        <dbReference type="ARBA" id="ARBA00022386"/>
    </source>
</evidence>
<dbReference type="GO" id="GO:0005737">
    <property type="term" value="C:cytoplasm"/>
    <property type="evidence" value="ECO:0007669"/>
    <property type="project" value="UniProtKB-SubCell"/>
</dbReference>
<evidence type="ECO:0000256" key="7">
    <source>
        <dbReference type="ARBA" id="ARBA00023004"/>
    </source>
</evidence>
<dbReference type="EMBL" id="AP021889">
    <property type="protein sequence ID" value="BBP46406.1"/>
    <property type="molecule type" value="Genomic_DNA"/>
</dbReference>
<dbReference type="SUPFAM" id="SSF46785">
    <property type="entry name" value="Winged helix' DNA-binding domain"/>
    <property type="match status" value="1"/>
</dbReference>
<keyword evidence="9" id="KW-0238">DNA-binding</keyword>
<keyword evidence="6" id="KW-0678">Repressor</keyword>
<keyword evidence="17" id="KW-1185">Reference proteome</keyword>
<dbReference type="GO" id="GO:0003677">
    <property type="term" value="F:DNA binding"/>
    <property type="evidence" value="ECO:0007669"/>
    <property type="project" value="UniProtKB-KW"/>
</dbReference>
<dbReference type="Pfam" id="PF02742">
    <property type="entry name" value="Fe_dep_repr_C"/>
    <property type="match status" value="1"/>
</dbReference>
<evidence type="ECO:0000256" key="2">
    <source>
        <dbReference type="ARBA" id="ARBA00007871"/>
    </source>
</evidence>
<protein>
    <recommendedName>
        <fullName evidence="4">Transcriptional regulator MntR</fullName>
    </recommendedName>
    <alternativeName>
        <fullName evidence="14">Manganese transport regulator</fullName>
    </alternativeName>
</protein>
<dbReference type="SUPFAM" id="SSF47979">
    <property type="entry name" value="Iron-dependent repressor protein, dimerization domain"/>
    <property type="match status" value="1"/>
</dbReference>
<dbReference type="KEGG" id="tse:THMIRHAS_17790"/>
<dbReference type="Gene3D" id="1.10.60.10">
    <property type="entry name" value="Iron dependent repressor, metal binding and dimerisation domain"/>
    <property type="match status" value="1"/>
</dbReference>
<reference evidence="17" key="1">
    <citation type="submission" date="2019-11" db="EMBL/GenBank/DDBJ databases">
        <title>Isolation and characterization of two novel species in the genus Thiomicrorhabdus.</title>
        <authorList>
            <person name="Mochizuki J."/>
            <person name="Kojima H."/>
            <person name="Fukui M."/>
        </authorList>
    </citation>
    <scope>NUCLEOTIDE SEQUENCE [LARGE SCALE GENOMIC DNA]</scope>
    <source>
        <strain evidence="17">aks77</strain>
    </source>
</reference>
<gene>
    <name evidence="16" type="ORF">THMIRHAS_17790</name>
</gene>
<evidence type="ECO:0000256" key="9">
    <source>
        <dbReference type="ARBA" id="ARBA00023125"/>
    </source>
</evidence>
<comment type="function">
    <text evidence="13">In the presence of manganese, represses expression of mntH and mntS. Up-regulates expression of mntP.</text>
</comment>
<dbReference type="InterPro" id="IPR036421">
    <property type="entry name" value="Fe_dep_repressor_sf"/>
</dbReference>
<evidence type="ECO:0000256" key="13">
    <source>
        <dbReference type="ARBA" id="ARBA00025185"/>
    </source>
</evidence>
<dbReference type="Pfam" id="PF01325">
    <property type="entry name" value="Fe_dep_repress"/>
    <property type="match status" value="1"/>
</dbReference>
<evidence type="ECO:0000256" key="8">
    <source>
        <dbReference type="ARBA" id="ARBA00023015"/>
    </source>
</evidence>
<keyword evidence="5" id="KW-0963">Cytoplasm</keyword>
<dbReference type="InterPro" id="IPR007167">
    <property type="entry name" value="Fe-transptr_FeoA-like"/>
</dbReference>
<name>A0A6F8PWD3_9GAMM</name>
<comment type="similarity">
    <text evidence="2">Belongs to the DtxR/MntR family.</text>
</comment>
<dbReference type="Pfam" id="PF04023">
    <property type="entry name" value="FeoA"/>
    <property type="match status" value="1"/>
</dbReference>
<evidence type="ECO:0000256" key="12">
    <source>
        <dbReference type="ARBA" id="ARBA00023211"/>
    </source>
</evidence>
<dbReference type="AlphaFoldDB" id="A0A6F8PWD3"/>
<dbReference type="RefSeq" id="WP_173272980.1">
    <property type="nucleotide sequence ID" value="NZ_AP021889.1"/>
</dbReference>
<evidence type="ECO:0000256" key="11">
    <source>
        <dbReference type="ARBA" id="ARBA00023163"/>
    </source>
</evidence>
<feature type="domain" description="HTH dtxR-type" evidence="15">
    <location>
        <begin position="17"/>
        <end position="77"/>
    </location>
</feature>
<organism evidence="16 17">
    <name type="scientific">Thiosulfatimonas sediminis</name>
    <dbReference type="NCBI Taxonomy" id="2675054"/>
    <lineage>
        <taxon>Bacteria</taxon>
        <taxon>Pseudomonadati</taxon>
        <taxon>Pseudomonadota</taxon>
        <taxon>Gammaproteobacteria</taxon>
        <taxon>Thiotrichales</taxon>
        <taxon>Piscirickettsiaceae</taxon>
        <taxon>Thiosulfatimonas</taxon>
    </lineage>
</organism>
<dbReference type="InterPro" id="IPR038157">
    <property type="entry name" value="FeoA_core_dom"/>
</dbReference>
<dbReference type="SMART" id="SM00529">
    <property type="entry name" value="HTH_DTXR"/>
    <property type="match status" value="1"/>
</dbReference>
<dbReference type="Proteomes" id="UP000501726">
    <property type="component" value="Chromosome"/>
</dbReference>
<dbReference type="PROSITE" id="PS50944">
    <property type="entry name" value="HTH_DTXR"/>
    <property type="match status" value="1"/>
</dbReference>
<dbReference type="GO" id="GO:0046914">
    <property type="term" value="F:transition metal ion binding"/>
    <property type="evidence" value="ECO:0007669"/>
    <property type="project" value="InterPro"/>
</dbReference>
<evidence type="ECO:0000313" key="16">
    <source>
        <dbReference type="EMBL" id="BBP46406.1"/>
    </source>
</evidence>